<protein>
    <submittedName>
        <fullName evidence="1">Uncharacterized protein</fullName>
    </submittedName>
</protein>
<dbReference type="EMBL" id="JAUESC010000385">
    <property type="protein sequence ID" value="KAK0578133.1"/>
    <property type="molecule type" value="Genomic_DNA"/>
</dbReference>
<comment type="caution">
    <text evidence="1">The sequence shown here is derived from an EMBL/GenBank/DDBJ whole genome shotgun (WGS) entry which is preliminary data.</text>
</comment>
<reference evidence="1" key="1">
    <citation type="journal article" date="2022" name="Plant J.">
        <title>Strategies of tolerance reflected in two North American maple genomes.</title>
        <authorList>
            <person name="McEvoy S.L."/>
            <person name="Sezen U.U."/>
            <person name="Trouern-Trend A."/>
            <person name="McMahon S.M."/>
            <person name="Schaberg P.G."/>
            <person name="Yang J."/>
            <person name="Wegrzyn J.L."/>
            <person name="Swenson N.G."/>
        </authorList>
    </citation>
    <scope>NUCLEOTIDE SEQUENCE</scope>
    <source>
        <strain evidence="1">NS2018</strain>
    </source>
</reference>
<accession>A0AA39RQY2</accession>
<evidence type="ECO:0000313" key="2">
    <source>
        <dbReference type="Proteomes" id="UP001168877"/>
    </source>
</evidence>
<gene>
    <name evidence="1" type="ORF">LWI29_005661</name>
</gene>
<sequence length="69" mass="7792">MAMEKHISLEDFSAVNGSVNSYGDGSVMLDNVEQEAAEKISLKELELARLKEALHRYHMGWMKMNRPGP</sequence>
<evidence type="ECO:0000313" key="1">
    <source>
        <dbReference type="EMBL" id="KAK0578133.1"/>
    </source>
</evidence>
<organism evidence="1 2">
    <name type="scientific">Acer saccharum</name>
    <name type="common">Sugar maple</name>
    <dbReference type="NCBI Taxonomy" id="4024"/>
    <lineage>
        <taxon>Eukaryota</taxon>
        <taxon>Viridiplantae</taxon>
        <taxon>Streptophyta</taxon>
        <taxon>Embryophyta</taxon>
        <taxon>Tracheophyta</taxon>
        <taxon>Spermatophyta</taxon>
        <taxon>Magnoliopsida</taxon>
        <taxon>eudicotyledons</taxon>
        <taxon>Gunneridae</taxon>
        <taxon>Pentapetalae</taxon>
        <taxon>rosids</taxon>
        <taxon>malvids</taxon>
        <taxon>Sapindales</taxon>
        <taxon>Sapindaceae</taxon>
        <taxon>Hippocastanoideae</taxon>
        <taxon>Acereae</taxon>
        <taxon>Acer</taxon>
    </lineage>
</organism>
<dbReference type="AlphaFoldDB" id="A0AA39RQY2"/>
<proteinExistence type="predicted"/>
<reference evidence="1" key="2">
    <citation type="submission" date="2023-06" db="EMBL/GenBank/DDBJ databases">
        <authorList>
            <person name="Swenson N.G."/>
            <person name="Wegrzyn J.L."/>
            <person name="Mcevoy S.L."/>
        </authorList>
    </citation>
    <scope>NUCLEOTIDE SEQUENCE</scope>
    <source>
        <strain evidence="1">NS2018</strain>
        <tissue evidence="1">Leaf</tissue>
    </source>
</reference>
<dbReference type="Proteomes" id="UP001168877">
    <property type="component" value="Unassembled WGS sequence"/>
</dbReference>
<keyword evidence="2" id="KW-1185">Reference proteome</keyword>
<name>A0AA39RQY2_ACESA</name>